<gene>
    <name evidence="1" type="ORF">BTW15_05190</name>
</gene>
<dbReference type="AlphaFoldDB" id="A0AB36KXS9"/>
<dbReference type="Proteomes" id="UP000189855">
    <property type="component" value="Unassembled WGS sequence"/>
</dbReference>
<name>A0AB36KXS9_PSEUB</name>
<sequence>MIIVPTLCVEMHFVTLCVTQICESMRFRPDFVGFLRPVTYVTPCVVSASAVKSAFVYVQ</sequence>
<proteinExistence type="predicted"/>
<protein>
    <submittedName>
        <fullName evidence="1">Uncharacterized protein</fullName>
    </submittedName>
</protein>
<dbReference type="EMBL" id="MSDS01000004">
    <property type="protein sequence ID" value="OPE61244.1"/>
    <property type="molecule type" value="Genomic_DNA"/>
</dbReference>
<evidence type="ECO:0000313" key="1">
    <source>
        <dbReference type="EMBL" id="OPE61244.1"/>
    </source>
</evidence>
<reference evidence="1 2" key="1">
    <citation type="journal article" date="2017" name="Mol. Ecol.">
        <title>Adaptation of the pathogen, Pseudomonas syringae, during experimental evolution on a native vs. alternative host plant.</title>
        <authorList>
            <person name="Meaden S."/>
            <person name="Koskella B."/>
        </authorList>
    </citation>
    <scope>NUCLEOTIDE SEQUENCE [LARGE SCALE GENOMIC DNA]</scope>
    <source>
        <strain evidence="1 2">PT23</strain>
    </source>
</reference>
<comment type="caution">
    <text evidence="1">The sequence shown here is derived from an EMBL/GenBank/DDBJ whole genome shotgun (WGS) entry which is preliminary data.</text>
</comment>
<accession>A0AB36KXS9</accession>
<evidence type="ECO:0000313" key="2">
    <source>
        <dbReference type="Proteomes" id="UP000189855"/>
    </source>
</evidence>
<organism evidence="1 2">
    <name type="scientific">Pseudomonas syringae pv. tomato</name>
    <dbReference type="NCBI Taxonomy" id="323"/>
    <lineage>
        <taxon>Bacteria</taxon>
        <taxon>Pseudomonadati</taxon>
        <taxon>Pseudomonadota</taxon>
        <taxon>Gammaproteobacteria</taxon>
        <taxon>Pseudomonadales</taxon>
        <taxon>Pseudomonadaceae</taxon>
        <taxon>Pseudomonas</taxon>
    </lineage>
</organism>